<dbReference type="PANTHER" id="PTHR47381:SF3">
    <property type="entry name" value="ALPHA_BETA-HYDROLASES SUPERFAMILY PROTEIN"/>
    <property type="match status" value="1"/>
</dbReference>
<feature type="chain" id="PRO_5046383988" evidence="4">
    <location>
        <begin position="29"/>
        <end position="403"/>
    </location>
</feature>
<name>A0ABQ2I339_9BACT</name>
<keyword evidence="7" id="KW-1185">Reference proteome</keyword>
<protein>
    <submittedName>
        <fullName evidence="6">Acetylxylan esterase</fullName>
    </submittedName>
</protein>
<evidence type="ECO:0000256" key="2">
    <source>
        <dbReference type="ARBA" id="ARBA00022729"/>
    </source>
</evidence>
<dbReference type="PANTHER" id="PTHR47381">
    <property type="entry name" value="ALPHA/BETA-HYDROLASES SUPERFAMILY PROTEIN"/>
    <property type="match status" value="1"/>
</dbReference>
<dbReference type="Pfam" id="PF22244">
    <property type="entry name" value="GCE_fung"/>
    <property type="match status" value="1"/>
</dbReference>
<dbReference type="EMBL" id="BMLI01000002">
    <property type="protein sequence ID" value="GGM99097.1"/>
    <property type="molecule type" value="Genomic_DNA"/>
</dbReference>
<proteinExistence type="predicted"/>
<comment type="caution">
    <text evidence="6">The sequence shown here is derived from an EMBL/GenBank/DDBJ whole genome shotgun (WGS) entry which is preliminary data.</text>
</comment>
<keyword evidence="3" id="KW-0378">Hydrolase</keyword>
<evidence type="ECO:0000259" key="5">
    <source>
        <dbReference type="Pfam" id="PF22244"/>
    </source>
</evidence>
<reference evidence="7" key="1">
    <citation type="journal article" date="2019" name="Int. J. Syst. Evol. Microbiol.">
        <title>The Global Catalogue of Microorganisms (GCM) 10K type strain sequencing project: providing services to taxonomists for standard genome sequencing and annotation.</title>
        <authorList>
            <consortium name="The Broad Institute Genomics Platform"/>
            <consortium name="The Broad Institute Genome Sequencing Center for Infectious Disease"/>
            <person name="Wu L."/>
            <person name="Ma J."/>
        </authorList>
    </citation>
    <scope>NUCLEOTIDE SEQUENCE [LARGE SCALE GENOMIC DNA]</scope>
    <source>
        <strain evidence="7">CGMCC 1.6375</strain>
    </source>
</reference>
<dbReference type="Proteomes" id="UP000632339">
    <property type="component" value="Unassembled WGS sequence"/>
</dbReference>
<organism evidence="6 7">
    <name type="scientific">Dyadobacter beijingensis</name>
    <dbReference type="NCBI Taxonomy" id="365489"/>
    <lineage>
        <taxon>Bacteria</taxon>
        <taxon>Pseudomonadati</taxon>
        <taxon>Bacteroidota</taxon>
        <taxon>Cytophagia</taxon>
        <taxon>Cytophagales</taxon>
        <taxon>Spirosomataceae</taxon>
        <taxon>Dyadobacter</taxon>
    </lineage>
</organism>
<dbReference type="InterPro" id="IPR054579">
    <property type="entry name" value="GCE-like_dom"/>
</dbReference>
<sequence length="403" mass="45552">MSDLTNRLMKKILVYSLMLLLSQSVAFAQNYDESKVPRYVLPDVLKTAGGKVIRNEDKWEKLRRPEVLKLFENNIYGRMPTDYDSIRYSLTQDDVPEMNGKATLKQVAVTVFRNRQSVQINVVLFVPTQARKPVPVFLLINNRGKENTDPTRVKKSEFWPAEMVIDSGFAIAAFQVSDLAPDNKDTYASGVLQKLYPEQLKMDNGMKAIGAWAWGASRVMDYFETDRDIDSKKVIVVGHSRGGKTSLWAAAEDQRFAACITNCSGNTGAALSRRQFGERISRINATFPHWFNNTYKKYNDKENALPVDQHMLIALIAPRPVYATNASKDLWADPKGTFLAMKAAEPVYALYGVRPELPSAQPGINMPSIGAHFGYHNREGEHNMTVYDWGNFVRFAKKFTSDK</sequence>
<keyword evidence="2 4" id="KW-0732">Signal</keyword>
<dbReference type="Gene3D" id="3.40.50.1820">
    <property type="entry name" value="alpha/beta hydrolase"/>
    <property type="match status" value="1"/>
</dbReference>
<dbReference type="SUPFAM" id="SSF53474">
    <property type="entry name" value="alpha/beta-Hydrolases"/>
    <property type="match status" value="1"/>
</dbReference>
<feature type="signal peptide" evidence="4">
    <location>
        <begin position="1"/>
        <end position="28"/>
    </location>
</feature>
<gene>
    <name evidence="6" type="ORF">GCM10010967_36340</name>
</gene>
<evidence type="ECO:0000256" key="3">
    <source>
        <dbReference type="ARBA" id="ARBA00022801"/>
    </source>
</evidence>
<keyword evidence="1" id="KW-0719">Serine esterase</keyword>
<dbReference type="InterPro" id="IPR029058">
    <property type="entry name" value="AB_hydrolase_fold"/>
</dbReference>
<evidence type="ECO:0000313" key="7">
    <source>
        <dbReference type="Proteomes" id="UP000632339"/>
    </source>
</evidence>
<accession>A0ABQ2I339</accession>
<evidence type="ECO:0000256" key="1">
    <source>
        <dbReference type="ARBA" id="ARBA00022487"/>
    </source>
</evidence>
<feature type="domain" description="4-O-methyl-glucuronoyl methylesterase-like" evidence="5">
    <location>
        <begin position="109"/>
        <end position="352"/>
    </location>
</feature>
<evidence type="ECO:0000256" key="4">
    <source>
        <dbReference type="SAM" id="SignalP"/>
    </source>
</evidence>
<evidence type="ECO:0000313" key="6">
    <source>
        <dbReference type="EMBL" id="GGM99097.1"/>
    </source>
</evidence>